<feature type="active site" evidence="3">
    <location>
        <position position="228"/>
    </location>
</feature>
<evidence type="ECO:0000256" key="3">
    <source>
        <dbReference type="HAMAP-Rule" id="MF_01927"/>
    </source>
</evidence>
<keyword evidence="1 3" id="KW-0554">One-carbon metabolism</keyword>
<dbReference type="InterPro" id="IPR004810">
    <property type="entry name" value="PurU"/>
</dbReference>
<keyword evidence="7" id="KW-1185">Reference proteome</keyword>
<evidence type="ECO:0000256" key="1">
    <source>
        <dbReference type="ARBA" id="ARBA00022563"/>
    </source>
</evidence>
<reference evidence="6 7" key="1">
    <citation type="submission" date="2018-07" db="EMBL/GenBank/DDBJ databases">
        <title>Leeuwenhoekiella genomics.</title>
        <authorList>
            <person name="Tahon G."/>
            <person name="Willems A."/>
        </authorList>
    </citation>
    <scope>NUCLEOTIDE SEQUENCE [LARGE SCALE GENOMIC DNA]</scope>
    <source>
        <strain evidence="6 7">LMG 29608</strain>
    </source>
</reference>
<dbReference type="RefSeq" id="WP_128764812.1">
    <property type="nucleotide sequence ID" value="NZ_JBHUOO010000048.1"/>
</dbReference>
<dbReference type="CDD" id="cd08648">
    <property type="entry name" value="FMT_core_Formyl-FH4-Hydrolase_C"/>
    <property type="match status" value="1"/>
</dbReference>
<dbReference type="AlphaFoldDB" id="A0A4Q0PEJ3"/>
<dbReference type="HAMAP" id="MF_01927">
    <property type="entry name" value="PurU"/>
    <property type="match status" value="1"/>
</dbReference>
<dbReference type="PRINTS" id="PR01575">
    <property type="entry name" value="FFH4HYDRLASE"/>
</dbReference>
<proteinExistence type="inferred from homology"/>
<dbReference type="GO" id="GO:0006189">
    <property type="term" value="P:'de novo' IMP biosynthetic process"/>
    <property type="evidence" value="ECO:0007669"/>
    <property type="project" value="UniProtKB-UniRule"/>
</dbReference>
<dbReference type="Gene3D" id="3.40.50.170">
    <property type="entry name" value="Formyl transferase, N-terminal domain"/>
    <property type="match status" value="1"/>
</dbReference>
<comment type="function">
    <text evidence="3">Catalyzes the hydrolysis of 10-formyltetrahydrofolate (formyl-FH4) to formate and tetrahydrofolate (FH4).</text>
</comment>
<feature type="domain" description="ACT" evidence="5">
    <location>
        <begin position="5"/>
        <end position="80"/>
    </location>
</feature>
<dbReference type="PIRSF" id="PIRSF036480">
    <property type="entry name" value="FormyFH4_hydr"/>
    <property type="match status" value="1"/>
</dbReference>
<dbReference type="EMBL" id="QOVK01000003">
    <property type="protein sequence ID" value="RXG25307.1"/>
    <property type="molecule type" value="Genomic_DNA"/>
</dbReference>
<dbReference type="InterPro" id="IPR044074">
    <property type="entry name" value="PurU_ACT"/>
</dbReference>
<evidence type="ECO:0000313" key="6">
    <source>
        <dbReference type="EMBL" id="RXG25307.1"/>
    </source>
</evidence>
<dbReference type="NCBIfam" id="TIGR00655">
    <property type="entry name" value="PurU"/>
    <property type="match status" value="1"/>
</dbReference>
<dbReference type="PROSITE" id="PS51671">
    <property type="entry name" value="ACT"/>
    <property type="match status" value="1"/>
</dbReference>
<comment type="caution">
    <text evidence="6">The sequence shown here is derived from an EMBL/GenBank/DDBJ whole genome shotgun (WGS) entry which is preliminary data.</text>
</comment>
<accession>A0A4Q0PEJ3</accession>
<dbReference type="Pfam" id="PF00551">
    <property type="entry name" value="Formyl_trans_N"/>
    <property type="match status" value="1"/>
</dbReference>
<organism evidence="6 7">
    <name type="scientific">Leeuwenhoekiella polynyae</name>
    <dbReference type="NCBI Taxonomy" id="1550906"/>
    <lineage>
        <taxon>Bacteria</taxon>
        <taxon>Pseudomonadati</taxon>
        <taxon>Bacteroidota</taxon>
        <taxon>Flavobacteriia</taxon>
        <taxon>Flavobacteriales</taxon>
        <taxon>Flavobacteriaceae</taxon>
        <taxon>Leeuwenhoekiella</taxon>
    </lineage>
</organism>
<comment type="catalytic activity">
    <reaction evidence="3">
        <text>(6R)-10-formyltetrahydrofolate + H2O = (6S)-5,6,7,8-tetrahydrofolate + formate + H(+)</text>
        <dbReference type="Rhea" id="RHEA:19833"/>
        <dbReference type="ChEBI" id="CHEBI:15377"/>
        <dbReference type="ChEBI" id="CHEBI:15378"/>
        <dbReference type="ChEBI" id="CHEBI:15740"/>
        <dbReference type="ChEBI" id="CHEBI:57453"/>
        <dbReference type="ChEBI" id="CHEBI:195366"/>
        <dbReference type="EC" id="3.5.1.10"/>
    </reaction>
</comment>
<gene>
    <name evidence="3" type="primary">purU</name>
    <name evidence="6" type="ORF">DSM02_1277</name>
</gene>
<keyword evidence="3" id="KW-0658">Purine biosynthesis</keyword>
<keyword evidence="2 3" id="KW-0378">Hydrolase</keyword>
<comment type="pathway">
    <text evidence="3">Purine metabolism; IMP biosynthesis via de novo pathway; formate from 10-formyl-5,6,7,8-tetrahydrofolate: step 1/1.</text>
</comment>
<dbReference type="OrthoDB" id="9806170at2"/>
<dbReference type="InterPro" id="IPR041729">
    <property type="entry name" value="Formyl-FH4-Hydrolase_C"/>
</dbReference>
<dbReference type="CDD" id="cd04875">
    <property type="entry name" value="ACT_F4HF-DF"/>
    <property type="match status" value="1"/>
</dbReference>
<dbReference type="SUPFAM" id="SSF53328">
    <property type="entry name" value="Formyltransferase"/>
    <property type="match status" value="1"/>
</dbReference>
<dbReference type="UniPathway" id="UPA00074">
    <property type="reaction ID" value="UER00170"/>
</dbReference>
<dbReference type="NCBIfam" id="NF004684">
    <property type="entry name" value="PRK06027.1"/>
    <property type="match status" value="1"/>
</dbReference>
<dbReference type="InterPro" id="IPR002376">
    <property type="entry name" value="Formyl_transf_N"/>
</dbReference>
<dbReference type="InterPro" id="IPR002912">
    <property type="entry name" value="ACT_dom"/>
</dbReference>
<dbReference type="Gene3D" id="3.30.70.260">
    <property type="match status" value="1"/>
</dbReference>
<dbReference type="SUPFAM" id="SSF55021">
    <property type="entry name" value="ACT-like"/>
    <property type="match status" value="1"/>
</dbReference>
<sequence>MQKITLLINCPDRKGIVTTITQFILEKQGNIVYLDQHVDRQESTFFMRIETEFDQPEFSISSFEKKFAERFETDYQLTYQLFDALHKPRLALFVSKYDHCLYDLLGRNASGELQVEIPLIISNHPDLEIVAKRFDIPFKYIPVTKGTKAEAEAEQIKTIKEHNIDLIILARYMQIISDDFVSKFKHQIINIHHSFLPAFIGAKPYHAAFERGVKIIGATSHYVTADLDEGPIIEQEIVRVSHVHSVQDFILKGRDLEKVVLARAIKAHIEHKVLVFGNKTVIFS</sequence>
<evidence type="ECO:0000256" key="2">
    <source>
        <dbReference type="ARBA" id="ARBA00022801"/>
    </source>
</evidence>
<evidence type="ECO:0000313" key="7">
    <source>
        <dbReference type="Proteomes" id="UP000289859"/>
    </source>
</evidence>
<dbReference type="PANTHER" id="PTHR42706:SF1">
    <property type="entry name" value="FORMYLTETRAHYDROFOLATE DEFORMYLASE 2, MITOCHONDRIAL"/>
    <property type="match status" value="1"/>
</dbReference>
<evidence type="ECO:0000256" key="4">
    <source>
        <dbReference type="NCBIfam" id="TIGR00655"/>
    </source>
</evidence>
<dbReference type="Pfam" id="PF01842">
    <property type="entry name" value="ACT"/>
    <property type="match status" value="1"/>
</dbReference>
<protein>
    <recommendedName>
        <fullName evidence="3 4">Formyltetrahydrofolate deformylase</fullName>
        <ecNumber evidence="3 4">3.5.1.10</ecNumber>
    </recommendedName>
    <alternativeName>
        <fullName evidence="3">Formyl-FH(4) hydrolase</fullName>
    </alternativeName>
</protein>
<evidence type="ECO:0000259" key="5">
    <source>
        <dbReference type="PROSITE" id="PS51671"/>
    </source>
</evidence>
<dbReference type="GO" id="GO:0008864">
    <property type="term" value="F:formyltetrahydrofolate deformylase activity"/>
    <property type="evidence" value="ECO:0007669"/>
    <property type="project" value="UniProtKB-UniRule"/>
</dbReference>
<dbReference type="GO" id="GO:0006730">
    <property type="term" value="P:one-carbon metabolic process"/>
    <property type="evidence" value="ECO:0007669"/>
    <property type="project" value="UniProtKB-KW"/>
</dbReference>
<dbReference type="InterPro" id="IPR045865">
    <property type="entry name" value="ACT-like_dom_sf"/>
</dbReference>
<dbReference type="EC" id="3.5.1.10" evidence="3 4"/>
<name>A0A4Q0PEJ3_9FLAO</name>
<comment type="similarity">
    <text evidence="3">Belongs to the PurU family.</text>
</comment>
<dbReference type="Proteomes" id="UP000289859">
    <property type="component" value="Unassembled WGS sequence"/>
</dbReference>
<dbReference type="InterPro" id="IPR036477">
    <property type="entry name" value="Formyl_transf_N_sf"/>
</dbReference>
<dbReference type="PANTHER" id="PTHR42706">
    <property type="entry name" value="FORMYLTETRAHYDROFOLATE DEFORMYLASE"/>
    <property type="match status" value="1"/>
</dbReference>